<dbReference type="EMBL" id="BLVO01000013">
    <property type="protein sequence ID" value="GFM34301.1"/>
    <property type="molecule type" value="Genomic_DNA"/>
</dbReference>
<feature type="chain" id="PRO_5029881216" description="Lipoprotein LPP20-like domain-containing protein" evidence="1">
    <location>
        <begin position="24"/>
        <end position="308"/>
    </location>
</feature>
<feature type="signal peptide" evidence="1">
    <location>
        <begin position="1"/>
        <end position="23"/>
    </location>
</feature>
<name>A0A7J0BM39_9BACT</name>
<dbReference type="Proteomes" id="UP000503840">
    <property type="component" value="Unassembled WGS sequence"/>
</dbReference>
<dbReference type="AlphaFoldDB" id="A0A7J0BM39"/>
<gene>
    <name evidence="3" type="ORF">DSM101010T_26660</name>
</gene>
<reference evidence="3 4" key="1">
    <citation type="submission" date="2020-05" db="EMBL/GenBank/DDBJ databases">
        <title>Draft genome sequence of Desulfovibrio sp. strain HN2T.</title>
        <authorList>
            <person name="Ueno A."/>
            <person name="Tamazawa S."/>
            <person name="Tamamura S."/>
            <person name="Murakami T."/>
            <person name="Kiyama T."/>
            <person name="Inomata H."/>
            <person name="Amano Y."/>
            <person name="Miyakawa K."/>
            <person name="Tamaki H."/>
            <person name="Naganuma T."/>
            <person name="Kaneko K."/>
        </authorList>
    </citation>
    <scope>NUCLEOTIDE SEQUENCE [LARGE SCALE GENOMIC DNA]</scope>
    <source>
        <strain evidence="3 4">HN2</strain>
    </source>
</reference>
<keyword evidence="1" id="KW-0732">Signal</keyword>
<feature type="domain" description="Lipoprotein LPP20-like" evidence="2">
    <location>
        <begin position="66"/>
        <end position="135"/>
    </location>
</feature>
<evidence type="ECO:0000256" key="1">
    <source>
        <dbReference type="SAM" id="SignalP"/>
    </source>
</evidence>
<dbReference type="Pfam" id="PF02169">
    <property type="entry name" value="LPP20"/>
    <property type="match status" value="1"/>
</dbReference>
<comment type="caution">
    <text evidence="3">The sequence shown here is derived from an EMBL/GenBank/DDBJ whole genome shotgun (WGS) entry which is preliminary data.</text>
</comment>
<evidence type="ECO:0000259" key="2">
    <source>
        <dbReference type="Pfam" id="PF02169"/>
    </source>
</evidence>
<sequence>MRFMRSMAAATACLLLLAAQAFAQDFGNADYVQDMDTGAVNWQTGYVTAKGIGVPPPNSVSLAQARGMAIRAATVDARRNLLSMIKGVQIDAQTTVQNAMIADDTVVERVRGFLQNSQILDTAYMSDGSVEVSVGMNLRGGLANALIPPETPFFVPGGSMLAPSPVPGPVPQMTDNGTVPAHGTEGPLAPAPENNAPFTGLLVDARGLGARPAMSPRLLDETGKEVYGTASVSREYAIQQGMAGYGKDMDKAAANPRVAGHPLVVKAVAVDGKARTNLVISNDDAAKLRELAPGQDFLEKCRVMIVLD</sequence>
<accession>A0A7J0BM39</accession>
<evidence type="ECO:0000313" key="4">
    <source>
        <dbReference type="Proteomes" id="UP000503840"/>
    </source>
</evidence>
<keyword evidence="4" id="KW-1185">Reference proteome</keyword>
<dbReference type="RefSeq" id="WP_174405903.1">
    <property type="nucleotide sequence ID" value="NZ_BLVO01000013.1"/>
</dbReference>
<evidence type="ECO:0000313" key="3">
    <source>
        <dbReference type="EMBL" id="GFM34301.1"/>
    </source>
</evidence>
<organism evidence="3 4">
    <name type="scientific">Desulfovibrio subterraneus</name>
    <dbReference type="NCBI Taxonomy" id="2718620"/>
    <lineage>
        <taxon>Bacteria</taxon>
        <taxon>Pseudomonadati</taxon>
        <taxon>Thermodesulfobacteriota</taxon>
        <taxon>Desulfovibrionia</taxon>
        <taxon>Desulfovibrionales</taxon>
        <taxon>Desulfovibrionaceae</taxon>
        <taxon>Desulfovibrio</taxon>
    </lineage>
</organism>
<dbReference type="InterPro" id="IPR024952">
    <property type="entry name" value="LPP20-like_dom"/>
</dbReference>
<proteinExistence type="predicted"/>
<protein>
    <recommendedName>
        <fullName evidence="2">Lipoprotein LPP20-like domain-containing protein</fullName>
    </recommendedName>
</protein>